<dbReference type="GO" id="GO:0009360">
    <property type="term" value="C:DNA polymerase III complex"/>
    <property type="evidence" value="ECO:0007669"/>
    <property type="project" value="InterPro"/>
</dbReference>
<keyword evidence="3" id="KW-0235">DNA replication</keyword>
<dbReference type="InterPro" id="IPR027417">
    <property type="entry name" value="P-loop_NTPase"/>
</dbReference>
<evidence type="ECO:0000256" key="3">
    <source>
        <dbReference type="ARBA" id="ARBA00022705"/>
    </source>
</evidence>
<accession>K1SN14</accession>
<dbReference type="GO" id="GO:0006261">
    <property type="term" value="P:DNA-templated DNA replication"/>
    <property type="evidence" value="ECO:0007669"/>
    <property type="project" value="TreeGrafter"/>
</dbReference>
<evidence type="ECO:0000256" key="1">
    <source>
        <dbReference type="ARBA" id="ARBA00022679"/>
    </source>
</evidence>
<proteinExistence type="predicted"/>
<dbReference type="PANTHER" id="PTHR34388">
    <property type="entry name" value="DNA POLYMERASE III SUBUNIT DELTA"/>
    <property type="match status" value="1"/>
</dbReference>
<dbReference type="NCBIfam" id="TIGR01128">
    <property type="entry name" value="holA"/>
    <property type="match status" value="1"/>
</dbReference>
<keyword evidence="2" id="KW-0548">Nucleotidyltransferase</keyword>
<sequence>MPSLDTKQLKAQLKEEKFERSYLIYGEEDYLKHYYSELIASKCVASGMEGFNLKRFDYSQGSTFEEVRAASETLPAFGGYACVVAKDYPLDSIYSSDKSAFESFLKELPDSTVVIFLQDTVSVDAKRSAKYKSIIAQFQKYGAEICFDRLDVTSLTKIIMSGAAKRGCNIDRETAAYLIETSG</sequence>
<keyword evidence="4" id="KW-0239">DNA-directed DNA polymerase</keyword>
<keyword evidence="1" id="KW-0808">Transferase</keyword>
<organism evidence="6">
    <name type="scientific">human gut metagenome</name>
    <dbReference type="NCBI Taxonomy" id="408170"/>
    <lineage>
        <taxon>unclassified sequences</taxon>
        <taxon>metagenomes</taxon>
        <taxon>organismal metagenomes</taxon>
    </lineage>
</organism>
<dbReference type="AlphaFoldDB" id="K1SN14"/>
<dbReference type="EMBL" id="AJWY01012888">
    <property type="protein sequence ID" value="EKC48691.1"/>
    <property type="molecule type" value="Genomic_DNA"/>
</dbReference>
<dbReference type="GO" id="GO:0003887">
    <property type="term" value="F:DNA-directed DNA polymerase activity"/>
    <property type="evidence" value="ECO:0007669"/>
    <property type="project" value="UniProtKB-KW"/>
</dbReference>
<protein>
    <submittedName>
        <fullName evidence="6">DNA polymerase III, delta subunit</fullName>
    </submittedName>
</protein>
<dbReference type="SUPFAM" id="SSF52540">
    <property type="entry name" value="P-loop containing nucleoside triphosphate hydrolases"/>
    <property type="match status" value="1"/>
</dbReference>
<dbReference type="Pfam" id="PF06144">
    <property type="entry name" value="DNA_pol3_delta"/>
    <property type="match status" value="1"/>
</dbReference>
<dbReference type="InterPro" id="IPR005790">
    <property type="entry name" value="DNA_polIII_delta"/>
</dbReference>
<dbReference type="InterPro" id="IPR010372">
    <property type="entry name" value="DNA_pol3_delta_N"/>
</dbReference>
<feature type="non-terminal residue" evidence="6">
    <location>
        <position position="183"/>
    </location>
</feature>
<feature type="domain" description="DNA polymerase III delta N-terminal" evidence="5">
    <location>
        <begin position="22"/>
        <end position="119"/>
    </location>
</feature>
<evidence type="ECO:0000259" key="5">
    <source>
        <dbReference type="Pfam" id="PF06144"/>
    </source>
</evidence>
<name>K1SN14_9ZZZZ</name>
<evidence type="ECO:0000313" key="6">
    <source>
        <dbReference type="EMBL" id="EKC48691.1"/>
    </source>
</evidence>
<dbReference type="GO" id="GO:0003677">
    <property type="term" value="F:DNA binding"/>
    <property type="evidence" value="ECO:0007669"/>
    <property type="project" value="InterPro"/>
</dbReference>
<reference evidence="6" key="1">
    <citation type="journal article" date="2013" name="Environ. Microbiol.">
        <title>Microbiota from the distal guts of lean and obese adolescents exhibit partial functional redundancy besides clear differences in community structure.</title>
        <authorList>
            <person name="Ferrer M."/>
            <person name="Ruiz A."/>
            <person name="Lanza F."/>
            <person name="Haange S.B."/>
            <person name="Oberbach A."/>
            <person name="Till H."/>
            <person name="Bargiela R."/>
            <person name="Campoy C."/>
            <person name="Segura M.T."/>
            <person name="Richter M."/>
            <person name="von Bergen M."/>
            <person name="Seifert J."/>
            <person name="Suarez A."/>
        </authorList>
    </citation>
    <scope>NUCLEOTIDE SEQUENCE</scope>
</reference>
<evidence type="ECO:0000256" key="2">
    <source>
        <dbReference type="ARBA" id="ARBA00022695"/>
    </source>
</evidence>
<dbReference type="PANTHER" id="PTHR34388:SF1">
    <property type="entry name" value="DNA POLYMERASE III SUBUNIT DELTA"/>
    <property type="match status" value="1"/>
</dbReference>
<gene>
    <name evidence="6" type="ORF">LEA_18765</name>
</gene>
<comment type="caution">
    <text evidence="6">The sequence shown here is derived from an EMBL/GenBank/DDBJ whole genome shotgun (WGS) entry which is preliminary data.</text>
</comment>
<evidence type="ECO:0000256" key="4">
    <source>
        <dbReference type="ARBA" id="ARBA00022932"/>
    </source>
</evidence>
<dbReference type="Gene3D" id="3.40.50.300">
    <property type="entry name" value="P-loop containing nucleotide triphosphate hydrolases"/>
    <property type="match status" value="1"/>
</dbReference>